<comment type="subcellular location">
    <subcellularLocation>
        <location evidence="1">Membrane</location>
        <topology evidence="1">Multi-pass membrane protein</topology>
    </subcellularLocation>
</comment>
<dbReference type="InterPro" id="IPR011701">
    <property type="entry name" value="MFS"/>
</dbReference>
<evidence type="ECO:0000256" key="3">
    <source>
        <dbReference type="ARBA" id="ARBA00022989"/>
    </source>
</evidence>
<dbReference type="SUPFAM" id="SSF103473">
    <property type="entry name" value="MFS general substrate transporter"/>
    <property type="match status" value="1"/>
</dbReference>
<sequence>MAPTVKTEKDARDGDATSIKSDPESLQAGVQKAMVLKKAWSKNTLIIAFAGLIISTLVLNLSDYSTIVYEPYATSEFRQHSMMSVARVVGNITRTCAYPVVAKLCDVFGRAEMFIFSIVVQTLALVLYATSRYIDQYAAAGIFDAIGATAFLLTQQVFIADATNLVNRGLWSSIPETVSTLPAIYLGTIIGDNVLKHSTWRWGWGMWAIVFPVCSIPLITTMLVLQKRAAKHGLAQKPRSLFAGYRAGDPVWKKVLHLIWTELDLPGALLLIASFSLVLIPLSLTGSFNSQRWGEPSFIVMLVLGVVLFIAFVVWDSKFAKKPFIPYRMVVERTVIAACLASALDFGSYVLFTLFFPSYLQVAGGYSPGHATRIDNALRVSNQVFSLFIGLGMKYTKRSQMWIFMGPPVTVLSQGIMIYLVNMGYGRNTNEAAFVTAKVLNGFGRACLQTAGQVSVQAVVSTQDVAVATAVYQAVISMGGAVGVSISGAIWRNHLPNQLRRYLPADAQKNATAIFQSIVVAKSSAPGSPIREAVNQSYRESQRMLAIASTCMAAPILILMFFMKNVHLDEMDEEAKEKERQNKIGEETPEEREVAPAEEKREN</sequence>
<dbReference type="PANTHER" id="PTHR23501">
    <property type="entry name" value="MAJOR FACILITATOR SUPERFAMILY"/>
    <property type="match status" value="1"/>
</dbReference>
<feature type="transmembrane region" description="Helical" evidence="6">
    <location>
        <begin position="204"/>
        <end position="225"/>
    </location>
</feature>
<evidence type="ECO:0000256" key="4">
    <source>
        <dbReference type="ARBA" id="ARBA00023136"/>
    </source>
</evidence>
<keyword evidence="8" id="KW-1185">Reference proteome</keyword>
<name>A0A1J9QKD8_9EURO</name>
<feature type="region of interest" description="Disordered" evidence="5">
    <location>
        <begin position="572"/>
        <end position="603"/>
    </location>
</feature>
<feature type="transmembrane region" description="Helical" evidence="6">
    <location>
        <begin position="137"/>
        <end position="159"/>
    </location>
</feature>
<evidence type="ECO:0000256" key="1">
    <source>
        <dbReference type="ARBA" id="ARBA00004141"/>
    </source>
</evidence>
<feature type="compositionally biased region" description="Basic and acidic residues" evidence="5">
    <location>
        <begin position="575"/>
        <end position="603"/>
    </location>
</feature>
<dbReference type="STRING" id="1447872.A0A1J9QKD8"/>
<evidence type="ECO:0000256" key="6">
    <source>
        <dbReference type="SAM" id="Phobius"/>
    </source>
</evidence>
<dbReference type="OrthoDB" id="2241241at2759"/>
<keyword evidence="4 6" id="KW-0472">Membrane</keyword>
<accession>A0A1J9QKD8</accession>
<feature type="transmembrane region" description="Helical" evidence="6">
    <location>
        <begin position="335"/>
        <end position="356"/>
    </location>
</feature>
<organism evidence="7 8">
    <name type="scientific">Emergomyces pasteurianus Ep9510</name>
    <dbReference type="NCBI Taxonomy" id="1447872"/>
    <lineage>
        <taxon>Eukaryota</taxon>
        <taxon>Fungi</taxon>
        <taxon>Dikarya</taxon>
        <taxon>Ascomycota</taxon>
        <taxon>Pezizomycotina</taxon>
        <taxon>Eurotiomycetes</taxon>
        <taxon>Eurotiomycetidae</taxon>
        <taxon>Onygenales</taxon>
        <taxon>Ajellomycetaceae</taxon>
        <taxon>Emergomyces</taxon>
    </lineage>
</organism>
<evidence type="ECO:0000256" key="2">
    <source>
        <dbReference type="ARBA" id="ARBA00022692"/>
    </source>
</evidence>
<dbReference type="Pfam" id="PF07690">
    <property type="entry name" value="MFS_1"/>
    <property type="match status" value="1"/>
</dbReference>
<dbReference type="Gene3D" id="1.20.1250.20">
    <property type="entry name" value="MFS general substrate transporter like domains"/>
    <property type="match status" value="2"/>
</dbReference>
<reference evidence="7 8" key="1">
    <citation type="submission" date="2015-07" db="EMBL/GenBank/DDBJ databases">
        <title>Emmonsia species relationships and genome sequence.</title>
        <authorList>
            <consortium name="The Broad Institute Genomics Platform"/>
            <person name="Cuomo C.A."/>
            <person name="Munoz J.F."/>
            <person name="Imamovic A."/>
            <person name="Priest M.E."/>
            <person name="Young S."/>
            <person name="Clay O.K."/>
            <person name="McEwen J.G."/>
        </authorList>
    </citation>
    <scope>NUCLEOTIDE SEQUENCE [LARGE SCALE GENOMIC DNA]</scope>
    <source>
        <strain evidence="7 8">UAMH 9510</strain>
    </source>
</reference>
<evidence type="ECO:0008006" key="9">
    <source>
        <dbReference type="Google" id="ProtNLM"/>
    </source>
</evidence>
<proteinExistence type="predicted"/>
<comment type="caution">
    <text evidence="7">The sequence shown here is derived from an EMBL/GenBank/DDBJ whole genome shotgun (WGS) entry which is preliminary data.</text>
</comment>
<dbReference type="GO" id="GO:0015343">
    <property type="term" value="F:siderophore-iron transmembrane transporter activity"/>
    <property type="evidence" value="ECO:0007669"/>
    <property type="project" value="TreeGrafter"/>
</dbReference>
<evidence type="ECO:0000313" key="7">
    <source>
        <dbReference type="EMBL" id="OJD16356.1"/>
    </source>
</evidence>
<feature type="transmembrane region" description="Helical" evidence="6">
    <location>
        <begin position="44"/>
        <end position="62"/>
    </location>
</feature>
<gene>
    <name evidence="7" type="ORF">AJ78_03455</name>
</gene>
<dbReference type="Proteomes" id="UP000182235">
    <property type="component" value="Unassembled WGS sequence"/>
</dbReference>
<feature type="transmembrane region" description="Helical" evidence="6">
    <location>
        <begin position="402"/>
        <end position="421"/>
    </location>
</feature>
<feature type="transmembrane region" description="Helical" evidence="6">
    <location>
        <begin position="470"/>
        <end position="491"/>
    </location>
</feature>
<protein>
    <recommendedName>
        <fullName evidence="9">Major facilitator superfamily (MFS) profile domain-containing protein</fullName>
    </recommendedName>
</protein>
<feature type="compositionally biased region" description="Basic and acidic residues" evidence="5">
    <location>
        <begin position="1"/>
        <end position="15"/>
    </location>
</feature>
<feature type="transmembrane region" description="Helical" evidence="6">
    <location>
        <begin position="544"/>
        <end position="563"/>
    </location>
</feature>
<feature type="transmembrane region" description="Helical" evidence="6">
    <location>
        <begin position="113"/>
        <end position="130"/>
    </location>
</feature>
<evidence type="ECO:0000256" key="5">
    <source>
        <dbReference type="SAM" id="MobiDB-lite"/>
    </source>
</evidence>
<feature type="transmembrane region" description="Helical" evidence="6">
    <location>
        <begin position="263"/>
        <end position="284"/>
    </location>
</feature>
<keyword evidence="3 6" id="KW-1133">Transmembrane helix</keyword>
<dbReference type="PANTHER" id="PTHR23501:SF87">
    <property type="entry name" value="SIDEROPHORE IRON TRANSPORTER 2"/>
    <property type="match status" value="1"/>
</dbReference>
<evidence type="ECO:0000313" key="8">
    <source>
        <dbReference type="Proteomes" id="UP000182235"/>
    </source>
</evidence>
<dbReference type="VEuPathDB" id="FungiDB:AJ78_03455"/>
<dbReference type="EMBL" id="LGRN01000111">
    <property type="protein sequence ID" value="OJD16356.1"/>
    <property type="molecule type" value="Genomic_DNA"/>
</dbReference>
<feature type="region of interest" description="Disordered" evidence="5">
    <location>
        <begin position="1"/>
        <end position="21"/>
    </location>
</feature>
<feature type="transmembrane region" description="Helical" evidence="6">
    <location>
        <begin position="296"/>
        <end position="315"/>
    </location>
</feature>
<dbReference type="InterPro" id="IPR036259">
    <property type="entry name" value="MFS_trans_sf"/>
</dbReference>
<dbReference type="AlphaFoldDB" id="A0A1J9QKD8"/>
<dbReference type="GO" id="GO:0005886">
    <property type="term" value="C:plasma membrane"/>
    <property type="evidence" value="ECO:0007669"/>
    <property type="project" value="TreeGrafter"/>
</dbReference>
<keyword evidence="2 6" id="KW-0812">Transmembrane</keyword>